<accession>A0A1Y2HR23</accession>
<dbReference type="Proteomes" id="UP000193411">
    <property type="component" value="Unassembled WGS sequence"/>
</dbReference>
<dbReference type="STRING" id="765915.A0A1Y2HR23"/>
<evidence type="ECO:0000313" key="3">
    <source>
        <dbReference type="Proteomes" id="UP000193411"/>
    </source>
</evidence>
<feature type="compositionally biased region" description="Pro residues" evidence="1">
    <location>
        <begin position="55"/>
        <end position="64"/>
    </location>
</feature>
<gene>
    <name evidence="2" type="ORF">BCR44DRAFT_1050993</name>
</gene>
<sequence length="252" mass="26734">MSSSSSPSSPTSPPFGRNQHGLGASWDTNPDPENTNAAPSPSPSQPLLPVAMPRISPPAQPPIPTQLSPQTIFVPGLLPPLPSSPASSATASTIRPMLPPSVNNTPPPPANTQPQPILPITTTTQTAPAEASADPRVPPIPPTRAQRLRATSIQATLIRNQRAACPFGRGAAVWQRVVSFRLGTVATSQSRSCQVLDTRPISQWDGRPCTSHQPVWLLPRLSQTTVPACIPSPTGRARLQSHLGWRSCLHLH</sequence>
<keyword evidence="3" id="KW-1185">Reference proteome</keyword>
<dbReference type="EMBL" id="MCFL01000014">
    <property type="protein sequence ID" value="ORZ37030.1"/>
    <property type="molecule type" value="Genomic_DNA"/>
</dbReference>
<name>A0A1Y2HR23_9FUNG</name>
<feature type="region of interest" description="Disordered" evidence="1">
    <location>
        <begin position="1"/>
        <end position="66"/>
    </location>
</feature>
<dbReference type="AlphaFoldDB" id="A0A1Y2HR23"/>
<proteinExistence type="predicted"/>
<feature type="compositionally biased region" description="Polar residues" evidence="1">
    <location>
        <begin position="26"/>
        <end position="38"/>
    </location>
</feature>
<evidence type="ECO:0000313" key="2">
    <source>
        <dbReference type="EMBL" id="ORZ37030.1"/>
    </source>
</evidence>
<evidence type="ECO:0000256" key="1">
    <source>
        <dbReference type="SAM" id="MobiDB-lite"/>
    </source>
</evidence>
<comment type="caution">
    <text evidence="2">The sequence shown here is derived from an EMBL/GenBank/DDBJ whole genome shotgun (WGS) entry which is preliminary data.</text>
</comment>
<reference evidence="2 3" key="1">
    <citation type="submission" date="2016-07" db="EMBL/GenBank/DDBJ databases">
        <title>Pervasive Adenine N6-methylation of Active Genes in Fungi.</title>
        <authorList>
            <consortium name="DOE Joint Genome Institute"/>
            <person name="Mondo S.J."/>
            <person name="Dannebaum R.O."/>
            <person name="Kuo R.C."/>
            <person name="Labutti K."/>
            <person name="Haridas S."/>
            <person name="Kuo A."/>
            <person name="Salamov A."/>
            <person name="Ahrendt S.R."/>
            <person name="Lipzen A."/>
            <person name="Sullivan W."/>
            <person name="Andreopoulos W.B."/>
            <person name="Clum A."/>
            <person name="Lindquist E."/>
            <person name="Daum C."/>
            <person name="Ramamoorthy G.K."/>
            <person name="Gryganskyi A."/>
            <person name="Culley D."/>
            <person name="Magnuson J.K."/>
            <person name="James T.Y."/>
            <person name="O'Malley M.A."/>
            <person name="Stajich J.E."/>
            <person name="Spatafora J.W."/>
            <person name="Visel A."/>
            <person name="Grigoriev I.V."/>
        </authorList>
    </citation>
    <scope>NUCLEOTIDE SEQUENCE [LARGE SCALE GENOMIC DNA]</scope>
    <source>
        <strain evidence="2 3">PL171</strain>
    </source>
</reference>
<organism evidence="2 3">
    <name type="scientific">Catenaria anguillulae PL171</name>
    <dbReference type="NCBI Taxonomy" id="765915"/>
    <lineage>
        <taxon>Eukaryota</taxon>
        <taxon>Fungi</taxon>
        <taxon>Fungi incertae sedis</taxon>
        <taxon>Blastocladiomycota</taxon>
        <taxon>Blastocladiomycetes</taxon>
        <taxon>Blastocladiales</taxon>
        <taxon>Catenariaceae</taxon>
        <taxon>Catenaria</taxon>
    </lineage>
</organism>
<protein>
    <submittedName>
        <fullName evidence="2">Uncharacterized protein</fullName>
    </submittedName>
</protein>